<evidence type="ECO:0000256" key="1">
    <source>
        <dbReference type="SAM" id="MobiDB-lite"/>
    </source>
</evidence>
<evidence type="ECO:0000313" key="3">
    <source>
        <dbReference type="WBParaSite" id="Gr19_v10_g5727.t1"/>
    </source>
</evidence>
<dbReference type="Proteomes" id="UP000887572">
    <property type="component" value="Unplaced"/>
</dbReference>
<sequence length="222" mass="24765">MHEEVMSILIGPLLAYTATHNNNGQKNALFKKLNSKKGAEELKKKREERRASAAKAHEARLTKKRSDNEESTEAISTAAEPSTEAQHTECVQQIEALNRGDGRTERSPSNQRSKEEAKQLRNAVEDRQKQKQILILLSWLPNTKQLIQEAVANKLSFVLHDQGGIRAAAGSLRNKISASAVPKPETKYMPFLCWIQPKRFQLASGVFRLPNSSNFGMGMNGC</sequence>
<dbReference type="AlphaFoldDB" id="A0A914I1H0"/>
<feature type="compositionally biased region" description="Basic and acidic residues" evidence="1">
    <location>
        <begin position="37"/>
        <end position="68"/>
    </location>
</feature>
<reference evidence="3" key="1">
    <citation type="submission" date="2022-11" db="UniProtKB">
        <authorList>
            <consortium name="WormBaseParasite"/>
        </authorList>
    </citation>
    <scope>IDENTIFICATION</scope>
</reference>
<feature type="region of interest" description="Disordered" evidence="1">
    <location>
        <begin position="36"/>
        <end position="124"/>
    </location>
</feature>
<protein>
    <submittedName>
        <fullName evidence="3">Uncharacterized protein</fullName>
    </submittedName>
</protein>
<feature type="compositionally biased region" description="Low complexity" evidence="1">
    <location>
        <begin position="73"/>
        <end position="85"/>
    </location>
</feature>
<evidence type="ECO:0000313" key="2">
    <source>
        <dbReference type="Proteomes" id="UP000887572"/>
    </source>
</evidence>
<keyword evidence="2" id="KW-1185">Reference proteome</keyword>
<name>A0A914I1H0_GLORO</name>
<accession>A0A914I1H0</accession>
<proteinExistence type="predicted"/>
<feature type="compositionally biased region" description="Basic and acidic residues" evidence="1">
    <location>
        <begin position="98"/>
        <end position="124"/>
    </location>
</feature>
<organism evidence="2 3">
    <name type="scientific">Globodera rostochiensis</name>
    <name type="common">Golden nematode worm</name>
    <name type="synonym">Heterodera rostochiensis</name>
    <dbReference type="NCBI Taxonomy" id="31243"/>
    <lineage>
        <taxon>Eukaryota</taxon>
        <taxon>Metazoa</taxon>
        <taxon>Ecdysozoa</taxon>
        <taxon>Nematoda</taxon>
        <taxon>Chromadorea</taxon>
        <taxon>Rhabditida</taxon>
        <taxon>Tylenchina</taxon>
        <taxon>Tylenchomorpha</taxon>
        <taxon>Tylenchoidea</taxon>
        <taxon>Heteroderidae</taxon>
        <taxon>Heteroderinae</taxon>
        <taxon>Globodera</taxon>
    </lineage>
</organism>
<dbReference type="WBParaSite" id="Gr19_v10_g5727.t1">
    <property type="protein sequence ID" value="Gr19_v10_g5727.t1"/>
    <property type="gene ID" value="Gr19_v10_g5727"/>
</dbReference>